<dbReference type="Proteomes" id="UP000003344">
    <property type="component" value="Unassembled WGS sequence"/>
</dbReference>
<organism evidence="1 2">
    <name type="scientific">Neisseria mucosa (strain ATCC 25996 / DSM 4631 / NCTC 10774 / M26)</name>
    <dbReference type="NCBI Taxonomy" id="546266"/>
    <lineage>
        <taxon>Bacteria</taxon>
        <taxon>Pseudomonadati</taxon>
        <taxon>Pseudomonadota</taxon>
        <taxon>Betaproteobacteria</taxon>
        <taxon>Neisseriales</taxon>
        <taxon>Neisseriaceae</taxon>
        <taxon>Neisseria</taxon>
    </lineage>
</organism>
<comment type="caution">
    <text evidence="1">The sequence shown here is derived from an EMBL/GenBank/DDBJ whole genome shotgun (WGS) entry which is preliminary data.</text>
</comment>
<gene>
    <name evidence="1" type="ORF">NEIMUCOT_03932</name>
</gene>
<reference evidence="1 2" key="1">
    <citation type="submission" date="2009-10" db="EMBL/GenBank/DDBJ databases">
        <authorList>
            <person name="Weinstock G."/>
            <person name="Sodergren E."/>
            <person name="Clifton S."/>
            <person name="Fulton L."/>
            <person name="Fulton B."/>
            <person name="Courtney L."/>
            <person name="Fronick C."/>
            <person name="Harrison M."/>
            <person name="Strong C."/>
            <person name="Farmer C."/>
            <person name="Delahaunty K."/>
            <person name="Markovic C."/>
            <person name="Hall O."/>
            <person name="Minx P."/>
            <person name="Tomlinson C."/>
            <person name="Mitreva M."/>
            <person name="Nelson J."/>
            <person name="Hou S."/>
            <person name="Wollam A."/>
            <person name="Pepin K.H."/>
            <person name="Johnson M."/>
            <person name="Bhonagiri V."/>
            <person name="Nash W.E."/>
            <person name="Warren W."/>
            <person name="Chinwalla A."/>
            <person name="Mardis E.R."/>
            <person name="Wilson R.K."/>
        </authorList>
    </citation>
    <scope>NUCLEOTIDE SEQUENCE [LARGE SCALE GENOMIC DNA]</scope>
    <source>
        <strain evidence="2">ATCC 25996 / DSM 4631 / NCTC 10774 / M26</strain>
    </source>
</reference>
<name>D2ZTJ6_NEIM2</name>
<dbReference type="STRING" id="546266.NEIMUCOT_03932"/>
<dbReference type="AlphaFoldDB" id="D2ZTJ6"/>
<dbReference type="EMBL" id="ACDX02000002">
    <property type="protein sequence ID" value="EFC89516.1"/>
    <property type="molecule type" value="Genomic_DNA"/>
</dbReference>
<sequence length="55" mass="6633">MRSSEKQSRHFYLMRRHSRAGGDPDLRLSEIFSDYRSVGFAHRYGLQKYQLRRVS</sequence>
<accession>D2ZTJ6</accession>
<evidence type="ECO:0000313" key="2">
    <source>
        <dbReference type="Proteomes" id="UP000003344"/>
    </source>
</evidence>
<proteinExistence type="predicted"/>
<evidence type="ECO:0000313" key="1">
    <source>
        <dbReference type="EMBL" id="EFC89516.1"/>
    </source>
</evidence>
<protein>
    <submittedName>
        <fullName evidence="1">Uncharacterized protein</fullName>
    </submittedName>
</protein>